<dbReference type="RefSeq" id="WP_207449395.1">
    <property type="nucleotide sequence ID" value="NZ_CP061091.1"/>
</dbReference>
<keyword evidence="1" id="KW-1133">Transmembrane helix</keyword>
<name>A0ABS3KII5_9PROT</name>
<comment type="caution">
    <text evidence="2">The sequence shown here is derived from an EMBL/GenBank/DDBJ whole genome shotgun (WGS) entry which is preliminary data.</text>
</comment>
<feature type="transmembrane region" description="Helical" evidence="1">
    <location>
        <begin position="12"/>
        <end position="32"/>
    </location>
</feature>
<evidence type="ECO:0000313" key="2">
    <source>
        <dbReference type="EMBL" id="MBO1076428.1"/>
    </source>
</evidence>
<feature type="transmembrane region" description="Helical" evidence="1">
    <location>
        <begin position="140"/>
        <end position="167"/>
    </location>
</feature>
<evidence type="ECO:0008006" key="4">
    <source>
        <dbReference type="Google" id="ProtNLM"/>
    </source>
</evidence>
<feature type="transmembrane region" description="Helical" evidence="1">
    <location>
        <begin position="205"/>
        <end position="223"/>
    </location>
</feature>
<keyword evidence="3" id="KW-1185">Reference proteome</keyword>
<feature type="transmembrane region" description="Helical" evidence="1">
    <location>
        <begin position="179"/>
        <end position="198"/>
    </location>
</feature>
<dbReference type="PANTHER" id="PTHR33802">
    <property type="entry name" value="SI:CH211-161H7.5-RELATED"/>
    <property type="match status" value="1"/>
</dbReference>
<dbReference type="PANTHER" id="PTHR33802:SF1">
    <property type="entry name" value="XK-RELATED PROTEIN"/>
    <property type="match status" value="1"/>
</dbReference>
<accession>A0ABS3KII5</accession>
<sequence>MNNQYLRTLLNLVLPILQPVIGALPTVFGIGMSMAEMSASSETPVTPASYAFSIWGLIFALSIAWGIWQALPAGRDSVAARRLGWPLAGVFALSNLWMLLAMMTGNGWHLVIVILLLLACALAAFFTARAEPPQGWVDSWIIYPLTGLFAGWVSAASFANIAGAALLSGAIPPSGAGSTLAAILLLLAAAGLALGVLWVGRGAPWYAGAFVWALLAIVYANTAEREVNLVVAVVTMGLLVLVVAVSWQRMRRLRPLG</sequence>
<proteinExistence type="predicted"/>
<keyword evidence="1" id="KW-0472">Membrane</keyword>
<feature type="transmembrane region" description="Helical" evidence="1">
    <location>
        <begin position="52"/>
        <end position="71"/>
    </location>
</feature>
<feature type="transmembrane region" description="Helical" evidence="1">
    <location>
        <begin position="83"/>
        <end position="102"/>
    </location>
</feature>
<dbReference type="EMBL" id="JACTNF010000021">
    <property type="protein sequence ID" value="MBO1076428.1"/>
    <property type="molecule type" value="Genomic_DNA"/>
</dbReference>
<organism evidence="2 3">
    <name type="scientific">Roseomonas marmotae</name>
    <dbReference type="NCBI Taxonomy" id="2768161"/>
    <lineage>
        <taxon>Bacteria</taxon>
        <taxon>Pseudomonadati</taxon>
        <taxon>Pseudomonadota</taxon>
        <taxon>Alphaproteobacteria</taxon>
        <taxon>Acetobacterales</taxon>
        <taxon>Roseomonadaceae</taxon>
        <taxon>Roseomonas</taxon>
    </lineage>
</organism>
<gene>
    <name evidence="2" type="ORF">IAI60_17595</name>
</gene>
<dbReference type="InterPro" id="IPR038330">
    <property type="entry name" value="TspO/MBR-related_sf"/>
</dbReference>
<feature type="transmembrane region" description="Helical" evidence="1">
    <location>
        <begin position="229"/>
        <end position="247"/>
    </location>
</feature>
<evidence type="ECO:0000313" key="3">
    <source>
        <dbReference type="Proteomes" id="UP001518990"/>
    </source>
</evidence>
<keyword evidence="1" id="KW-0812">Transmembrane</keyword>
<dbReference type="Proteomes" id="UP001518990">
    <property type="component" value="Unassembled WGS sequence"/>
</dbReference>
<reference evidence="2 3" key="1">
    <citation type="submission" date="2020-09" db="EMBL/GenBank/DDBJ databases">
        <title>Roseomonas.</title>
        <authorList>
            <person name="Zhu W."/>
        </authorList>
    </citation>
    <scope>NUCLEOTIDE SEQUENCE [LARGE SCALE GENOMIC DNA]</scope>
    <source>
        <strain evidence="2 3">1311</strain>
    </source>
</reference>
<protein>
    <recommendedName>
        <fullName evidence="4">Tryptophan-rich sensory protein</fullName>
    </recommendedName>
</protein>
<evidence type="ECO:0000256" key="1">
    <source>
        <dbReference type="SAM" id="Phobius"/>
    </source>
</evidence>
<dbReference type="Gene3D" id="1.20.1260.100">
    <property type="entry name" value="TspO/MBR protein"/>
    <property type="match status" value="1"/>
</dbReference>
<feature type="transmembrane region" description="Helical" evidence="1">
    <location>
        <begin position="108"/>
        <end position="128"/>
    </location>
</feature>